<evidence type="ECO:0000313" key="9">
    <source>
        <dbReference type="EMBL" id="PNR53849.1"/>
    </source>
</evidence>
<keyword evidence="6" id="KW-0539">Nucleus</keyword>
<dbReference type="OrthoDB" id="1918918at2759"/>
<organism evidence="9">
    <name type="scientific">Physcomitrium patens</name>
    <name type="common">Spreading-leaved earth moss</name>
    <name type="synonym">Physcomitrella patens</name>
    <dbReference type="NCBI Taxonomy" id="3218"/>
    <lineage>
        <taxon>Eukaryota</taxon>
        <taxon>Viridiplantae</taxon>
        <taxon>Streptophyta</taxon>
        <taxon>Embryophyta</taxon>
        <taxon>Bryophyta</taxon>
        <taxon>Bryophytina</taxon>
        <taxon>Bryopsida</taxon>
        <taxon>Funariidae</taxon>
        <taxon>Funariales</taxon>
        <taxon>Funariaceae</taxon>
        <taxon>Physcomitrium</taxon>
    </lineage>
</organism>
<evidence type="ECO:0000256" key="1">
    <source>
        <dbReference type="ARBA" id="ARBA00004123"/>
    </source>
</evidence>
<dbReference type="AlphaFoldDB" id="A0A2K1KJ96"/>
<dbReference type="Gramene" id="Pp3c5_11160V3.4">
    <property type="protein sequence ID" value="Pp3c5_11160V3.4"/>
    <property type="gene ID" value="Pp3c5_11160"/>
</dbReference>
<comment type="similarity">
    <text evidence="7">Belongs to the AP2/ERF transcription factor family. ERF subfamily.</text>
</comment>
<dbReference type="EnsemblPlants" id="Pp3c5_11160V3.2">
    <property type="protein sequence ID" value="Pp3c5_11160V3.2"/>
    <property type="gene ID" value="Pp3c5_11160"/>
</dbReference>
<keyword evidence="3" id="KW-0238">DNA-binding</keyword>
<reference evidence="10" key="3">
    <citation type="submission" date="2020-12" db="UniProtKB">
        <authorList>
            <consortium name="EnsemblPlants"/>
        </authorList>
    </citation>
    <scope>IDENTIFICATION</scope>
</reference>
<dbReference type="PROSITE" id="PS51032">
    <property type="entry name" value="AP2_ERF"/>
    <property type="match status" value="1"/>
</dbReference>
<evidence type="ECO:0000256" key="4">
    <source>
        <dbReference type="ARBA" id="ARBA00023159"/>
    </source>
</evidence>
<dbReference type="Proteomes" id="UP000006727">
    <property type="component" value="Chromosome 5"/>
</dbReference>
<comment type="subcellular location">
    <subcellularLocation>
        <location evidence="1">Nucleus</location>
    </subcellularLocation>
</comment>
<dbReference type="GeneID" id="112282244"/>
<sequence length="323" mass="36423">MSSQAGMGEQSTPCRWGVVRGVANLFGGLKAPVEVKHLLRERFSLLFEPDTPEDVSEASTRQYFGEAVFAEFQAGSSHDGMDLDPLATSPHDRELYLTPEDFQDEDVLWETSHAIPPPVDDRTELEPCVCGQGCLRCQARQIIISRPSTSIGRMHPTYPWFGEGMLRRRGWKIAAGMFTAYRNFSGLLSQIRLRRTVTAEITPATSSRTPGTRRRIFTLRSPSGYTGIRPRRDKWVCEMRISGKNEKVWLGSYDTEKEAALAYDAGLHHCSSTRRARQYNFSSSPRLLGPQARLEHLSSADRKAIVKMIAEEYARNHSTIQIQ</sequence>
<dbReference type="EMBL" id="ABEU02000005">
    <property type="protein sequence ID" value="PNR53849.1"/>
    <property type="molecule type" value="Genomic_DNA"/>
</dbReference>
<dbReference type="GO" id="GO:0003677">
    <property type="term" value="F:DNA binding"/>
    <property type="evidence" value="ECO:0007669"/>
    <property type="project" value="UniProtKB-KW"/>
</dbReference>
<dbReference type="SUPFAM" id="SSF54171">
    <property type="entry name" value="DNA-binding domain"/>
    <property type="match status" value="1"/>
</dbReference>
<accession>A0A2K1KJ96</accession>
<dbReference type="Gene3D" id="3.30.730.10">
    <property type="entry name" value="AP2/ERF domain"/>
    <property type="match status" value="1"/>
</dbReference>
<keyword evidence="5" id="KW-0804">Transcription</keyword>
<keyword evidence="11" id="KW-1185">Reference proteome</keyword>
<keyword evidence="4" id="KW-0010">Activator</keyword>
<dbReference type="Gramene" id="Pp3c5_11160V3.1">
    <property type="protein sequence ID" value="Pp3c5_11160V3.1"/>
    <property type="gene ID" value="Pp3c5_11160"/>
</dbReference>
<dbReference type="SMART" id="SM00380">
    <property type="entry name" value="AP2"/>
    <property type="match status" value="1"/>
</dbReference>
<dbReference type="RefSeq" id="XP_024375417.1">
    <property type="nucleotide sequence ID" value="XM_024519649.2"/>
</dbReference>
<evidence type="ECO:0000256" key="5">
    <source>
        <dbReference type="ARBA" id="ARBA00023163"/>
    </source>
</evidence>
<dbReference type="InterPro" id="IPR001471">
    <property type="entry name" value="AP2/ERF_dom"/>
</dbReference>
<reference evidence="9 11" key="2">
    <citation type="journal article" date="2018" name="Plant J.">
        <title>The Physcomitrella patens chromosome-scale assembly reveals moss genome structure and evolution.</title>
        <authorList>
            <person name="Lang D."/>
            <person name="Ullrich K.K."/>
            <person name="Murat F."/>
            <person name="Fuchs J."/>
            <person name="Jenkins J."/>
            <person name="Haas F.B."/>
            <person name="Piednoel M."/>
            <person name="Gundlach H."/>
            <person name="Van Bel M."/>
            <person name="Meyberg R."/>
            <person name="Vives C."/>
            <person name="Morata J."/>
            <person name="Symeonidi A."/>
            <person name="Hiss M."/>
            <person name="Muchero W."/>
            <person name="Kamisugi Y."/>
            <person name="Saleh O."/>
            <person name="Blanc G."/>
            <person name="Decker E.L."/>
            <person name="van Gessel N."/>
            <person name="Grimwood J."/>
            <person name="Hayes R.D."/>
            <person name="Graham S.W."/>
            <person name="Gunter L.E."/>
            <person name="McDaniel S.F."/>
            <person name="Hoernstein S.N.W."/>
            <person name="Larsson A."/>
            <person name="Li F.W."/>
            <person name="Perroud P.F."/>
            <person name="Phillips J."/>
            <person name="Ranjan P."/>
            <person name="Rokshar D.S."/>
            <person name="Rothfels C.J."/>
            <person name="Schneider L."/>
            <person name="Shu S."/>
            <person name="Stevenson D.W."/>
            <person name="Thummler F."/>
            <person name="Tillich M."/>
            <person name="Villarreal Aguilar J.C."/>
            <person name="Widiez T."/>
            <person name="Wong G.K."/>
            <person name="Wymore A."/>
            <person name="Zhang Y."/>
            <person name="Zimmer A.D."/>
            <person name="Quatrano R.S."/>
            <person name="Mayer K.F.X."/>
            <person name="Goodstein D."/>
            <person name="Casacuberta J.M."/>
            <person name="Vandepoele K."/>
            <person name="Reski R."/>
            <person name="Cuming A.C."/>
            <person name="Tuskan G.A."/>
            <person name="Maumus F."/>
            <person name="Salse J."/>
            <person name="Schmutz J."/>
            <person name="Rensing S.A."/>
        </authorList>
    </citation>
    <scope>NUCLEOTIDE SEQUENCE [LARGE SCALE GENOMIC DNA]</scope>
    <source>
        <strain evidence="10 11">cv. Gransden 2004</strain>
    </source>
</reference>
<dbReference type="GO" id="GO:0003700">
    <property type="term" value="F:DNA-binding transcription factor activity"/>
    <property type="evidence" value="ECO:0007669"/>
    <property type="project" value="InterPro"/>
</dbReference>
<evidence type="ECO:0000256" key="7">
    <source>
        <dbReference type="ARBA" id="ARBA00024343"/>
    </source>
</evidence>
<dbReference type="EnsemblPlants" id="Pp3c5_11160V3.4">
    <property type="protein sequence ID" value="Pp3c5_11160V3.4"/>
    <property type="gene ID" value="Pp3c5_11160"/>
</dbReference>
<dbReference type="KEGG" id="ppp:112282244"/>
<dbReference type="Gramene" id="Pp3c5_11160V3.2">
    <property type="protein sequence ID" value="Pp3c5_11160V3.2"/>
    <property type="gene ID" value="Pp3c5_11160"/>
</dbReference>
<evidence type="ECO:0000256" key="6">
    <source>
        <dbReference type="ARBA" id="ARBA00023242"/>
    </source>
</evidence>
<proteinExistence type="inferred from homology"/>
<dbReference type="Gramene" id="Pp3c5_11160V3.3">
    <property type="protein sequence ID" value="Pp3c5_11160V3.3"/>
    <property type="gene ID" value="Pp3c5_11160"/>
</dbReference>
<dbReference type="InterPro" id="IPR045277">
    <property type="entry name" value="DRE1A-I"/>
</dbReference>
<feature type="domain" description="AP2/ERF" evidence="8">
    <location>
        <begin position="224"/>
        <end position="282"/>
    </location>
</feature>
<dbReference type="RefSeq" id="XP_073390116.1">
    <property type="nucleotide sequence ID" value="XM_073534015.1"/>
</dbReference>
<evidence type="ECO:0000313" key="11">
    <source>
        <dbReference type="Proteomes" id="UP000006727"/>
    </source>
</evidence>
<dbReference type="PANTHER" id="PTHR31839">
    <property type="entry name" value="DEHYDRATION-RESPONSIVE ELEMENT-BINDING PROTEIN 1D"/>
    <property type="match status" value="1"/>
</dbReference>
<dbReference type="EnsemblPlants" id="Pp3c5_11160V3.3">
    <property type="protein sequence ID" value="Pp3c5_11160V3.3"/>
    <property type="gene ID" value="Pp3c5_11160"/>
</dbReference>
<dbReference type="GO" id="GO:0005634">
    <property type="term" value="C:nucleus"/>
    <property type="evidence" value="ECO:0007669"/>
    <property type="project" value="UniProtKB-SubCell"/>
</dbReference>
<evidence type="ECO:0000256" key="3">
    <source>
        <dbReference type="ARBA" id="ARBA00023125"/>
    </source>
</evidence>
<protein>
    <recommendedName>
        <fullName evidence="8">AP2/ERF domain-containing protein</fullName>
    </recommendedName>
</protein>
<evidence type="ECO:0000259" key="8">
    <source>
        <dbReference type="PROSITE" id="PS51032"/>
    </source>
</evidence>
<dbReference type="InterPro" id="IPR036955">
    <property type="entry name" value="AP2/ERF_dom_sf"/>
</dbReference>
<gene>
    <name evidence="10" type="primary">LOC112282244</name>
    <name evidence="9" type="ORF">PHYPA_007524</name>
</gene>
<dbReference type="PaxDb" id="3218-PP1S263_67V6.1"/>
<dbReference type="EnsemblPlants" id="Pp3c5_11160V3.1">
    <property type="protein sequence ID" value="Pp3c5_11160V3.1"/>
    <property type="gene ID" value="Pp3c5_11160"/>
</dbReference>
<reference evidence="9 11" key="1">
    <citation type="journal article" date="2008" name="Science">
        <title>The Physcomitrella genome reveals evolutionary insights into the conquest of land by plants.</title>
        <authorList>
            <person name="Rensing S."/>
            <person name="Lang D."/>
            <person name="Zimmer A."/>
            <person name="Terry A."/>
            <person name="Salamov A."/>
            <person name="Shapiro H."/>
            <person name="Nishiyama T."/>
            <person name="Perroud P.-F."/>
            <person name="Lindquist E."/>
            <person name="Kamisugi Y."/>
            <person name="Tanahashi T."/>
            <person name="Sakakibara K."/>
            <person name="Fujita T."/>
            <person name="Oishi K."/>
            <person name="Shin-I T."/>
            <person name="Kuroki Y."/>
            <person name="Toyoda A."/>
            <person name="Suzuki Y."/>
            <person name="Hashimoto A."/>
            <person name="Yamaguchi K."/>
            <person name="Sugano A."/>
            <person name="Kohara Y."/>
            <person name="Fujiyama A."/>
            <person name="Anterola A."/>
            <person name="Aoki S."/>
            <person name="Ashton N."/>
            <person name="Barbazuk W.B."/>
            <person name="Barker E."/>
            <person name="Bennetzen J."/>
            <person name="Bezanilla M."/>
            <person name="Blankenship R."/>
            <person name="Cho S.H."/>
            <person name="Dutcher S."/>
            <person name="Estelle M."/>
            <person name="Fawcett J.A."/>
            <person name="Gundlach H."/>
            <person name="Hanada K."/>
            <person name="Heyl A."/>
            <person name="Hicks K.A."/>
            <person name="Hugh J."/>
            <person name="Lohr M."/>
            <person name="Mayer K."/>
            <person name="Melkozernov A."/>
            <person name="Murata T."/>
            <person name="Nelson D."/>
            <person name="Pils B."/>
            <person name="Prigge M."/>
            <person name="Reiss B."/>
            <person name="Renner T."/>
            <person name="Rombauts S."/>
            <person name="Rushton P."/>
            <person name="Sanderfoot A."/>
            <person name="Schween G."/>
            <person name="Shiu S.-H."/>
            <person name="Stueber K."/>
            <person name="Theodoulou F.L."/>
            <person name="Tu H."/>
            <person name="Van de Peer Y."/>
            <person name="Verrier P.J."/>
            <person name="Waters E."/>
            <person name="Wood A."/>
            <person name="Yang L."/>
            <person name="Cove D."/>
            <person name="Cuming A."/>
            <person name="Hasebe M."/>
            <person name="Lucas S."/>
            <person name="Mishler D.B."/>
            <person name="Reski R."/>
            <person name="Grigoriev I."/>
            <person name="Quatrano R.S."/>
            <person name="Boore J.L."/>
        </authorList>
    </citation>
    <scope>NUCLEOTIDE SEQUENCE [LARGE SCALE GENOMIC DNA]</scope>
    <source>
        <strain evidence="10 11">cv. Gransden 2004</strain>
    </source>
</reference>
<keyword evidence="2" id="KW-0805">Transcription regulation</keyword>
<evidence type="ECO:0000256" key="2">
    <source>
        <dbReference type="ARBA" id="ARBA00023015"/>
    </source>
</evidence>
<evidence type="ECO:0000313" key="10">
    <source>
        <dbReference type="EnsemblPlants" id="Pp3c5_11160V3.1"/>
    </source>
</evidence>
<dbReference type="PANTHER" id="PTHR31839:SF2">
    <property type="entry name" value="DEHYDRATION-RESPONSIVE ELEMENT-BINDING PROTEIN 1D"/>
    <property type="match status" value="1"/>
</dbReference>
<dbReference type="InterPro" id="IPR016177">
    <property type="entry name" value="DNA-bd_dom_sf"/>
</dbReference>
<name>A0A2K1KJ96_PHYPA</name>